<dbReference type="Pfam" id="PF07228">
    <property type="entry name" value="SpoIIE"/>
    <property type="match status" value="1"/>
</dbReference>
<evidence type="ECO:0000256" key="1">
    <source>
        <dbReference type="ARBA" id="ARBA00022801"/>
    </source>
</evidence>
<reference evidence="4 5" key="1">
    <citation type="submission" date="2019-02" db="EMBL/GenBank/DDBJ databases">
        <title>Marinobacter halodurans sp. nov., a marine bacterium isolated from sea tidal flat.</title>
        <authorList>
            <person name="Yoo Y."/>
            <person name="Lee D.W."/>
            <person name="Kim B.S."/>
            <person name="Kim J.-J."/>
        </authorList>
    </citation>
    <scope>NUCLEOTIDE SEQUENCE [LARGE SCALE GENOMIC DNA]</scope>
    <source>
        <strain evidence="4 5">YJ-S3-2</strain>
    </source>
</reference>
<dbReference type="SMART" id="SM00331">
    <property type="entry name" value="PP2C_SIG"/>
    <property type="match status" value="1"/>
</dbReference>
<dbReference type="InterPro" id="IPR052016">
    <property type="entry name" value="Bact_Sigma-Reg"/>
</dbReference>
<keyword evidence="1" id="KW-0378">Hydrolase</keyword>
<keyword evidence="2" id="KW-0597">Phosphoprotein</keyword>
<gene>
    <name evidence="4" type="ORF">EZI54_10360</name>
</gene>
<dbReference type="PANTHER" id="PTHR43156">
    <property type="entry name" value="STAGE II SPORULATION PROTEIN E-RELATED"/>
    <property type="match status" value="1"/>
</dbReference>
<dbReference type="PROSITE" id="PS50110">
    <property type="entry name" value="RESPONSE_REGULATORY"/>
    <property type="match status" value="1"/>
</dbReference>
<dbReference type="SMART" id="SM00448">
    <property type="entry name" value="REC"/>
    <property type="match status" value="1"/>
</dbReference>
<evidence type="ECO:0000313" key="5">
    <source>
        <dbReference type="Proteomes" id="UP000313645"/>
    </source>
</evidence>
<protein>
    <submittedName>
        <fullName evidence="4">Response regulator</fullName>
    </submittedName>
</protein>
<dbReference type="SUPFAM" id="SSF52172">
    <property type="entry name" value="CheY-like"/>
    <property type="match status" value="1"/>
</dbReference>
<sequence length="394" mass="44061">MGSRTERILIIDPDPAAAKELDRFLESRGFYVSMHASIKKAEAAFEDDMPDAIFADVSADGIRKLVDRMDDEEAFVPVIACHASETAEEVISALRAGAADFVIKPYRDKELLDDVLAKMFDRVRVSRLNQVYRQELEAANRDLRAGIAELRADQRAGRKVQLKMLPDRHFESSAVSIDHMIKPSLYLSGDFLDYFPLDENRTLVYIADVSGHGASSAFVTVLLKNLTNRLQRNVRRGSSNDILYPDRFLQRINSELLDTGLGKHLTVFAGIIYHRERKLAYAVGAHFPMPMVGNAKGEWHFLEGTGLPVGLFESPTWEVYEMPLEEGFRLILFSDGILEVIKARSLDEKERQLLEVVSGGRHTIASLSDALNLDAITELPDDIAIVTVTDVVAN</sequence>
<evidence type="ECO:0000259" key="3">
    <source>
        <dbReference type="PROSITE" id="PS50110"/>
    </source>
</evidence>
<evidence type="ECO:0000256" key="2">
    <source>
        <dbReference type="PROSITE-ProRule" id="PRU00169"/>
    </source>
</evidence>
<dbReference type="EMBL" id="SJDL01000013">
    <property type="protein sequence ID" value="TBW56037.1"/>
    <property type="molecule type" value="Genomic_DNA"/>
</dbReference>
<dbReference type="Proteomes" id="UP000313645">
    <property type="component" value="Unassembled WGS sequence"/>
</dbReference>
<dbReference type="Gene3D" id="3.40.50.2300">
    <property type="match status" value="1"/>
</dbReference>
<dbReference type="InterPro" id="IPR036457">
    <property type="entry name" value="PPM-type-like_dom_sf"/>
</dbReference>
<evidence type="ECO:0000313" key="4">
    <source>
        <dbReference type="EMBL" id="TBW56037.1"/>
    </source>
</evidence>
<keyword evidence="5" id="KW-1185">Reference proteome</keyword>
<dbReference type="Gene3D" id="1.20.5.390">
    <property type="entry name" value="L1 transposable element, trimerization domain"/>
    <property type="match status" value="1"/>
</dbReference>
<comment type="caution">
    <text evidence="4">The sequence shown here is derived from an EMBL/GenBank/DDBJ whole genome shotgun (WGS) entry which is preliminary data.</text>
</comment>
<dbReference type="RefSeq" id="WP_131481687.1">
    <property type="nucleotide sequence ID" value="NZ_SJDL01000013.1"/>
</dbReference>
<dbReference type="PANTHER" id="PTHR43156:SF2">
    <property type="entry name" value="STAGE II SPORULATION PROTEIN E"/>
    <property type="match status" value="1"/>
</dbReference>
<proteinExistence type="predicted"/>
<accession>A0ABY1ZKY7</accession>
<dbReference type="Pfam" id="PF00072">
    <property type="entry name" value="Response_reg"/>
    <property type="match status" value="1"/>
</dbReference>
<name>A0ABY1ZKY7_9GAMM</name>
<organism evidence="4 5">
    <name type="scientific">Marinobacter halodurans</name>
    <dbReference type="NCBI Taxonomy" id="2528979"/>
    <lineage>
        <taxon>Bacteria</taxon>
        <taxon>Pseudomonadati</taxon>
        <taxon>Pseudomonadota</taxon>
        <taxon>Gammaproteobacteria</taxon>
        <taxon>Pseudomonadales</taxon>
        <taxon>Marinobacteraceae</taxon>
        <taxon>Marinobacter</taxon>
    </lineage>
</organism>
<feature type="domain" description="Response regulatory" evidence="3">
    <location>
        <begin position="7"/>
        <end position="119"/>
    </location>
</feature>
<feature type="modified residue" description="4-aspartylphosphate" evidence="2">
    <location>
        <position position="56"/>
    </location>
</feature>
<dbReference type="InterPro" id="IPR001932">
    <property type="entry name" value="PPM-type_phosphatase-like_dom"/>
</dbReference>
<dbReference type="InterPro" id="IPR001789">
    <property type="entry name" value="Sig_transdc_resp-reg_receiver"/>
</dbReference>
<dbReference type="Gene3D" id="3.60.40.10">
    <property type="entry name" value="PPM-type phosphatase domain"/>
    <property type="match status" value="1"/>
</dbReference>
<dbReference type="InterPro" id="IPR011006">
    <property type="entry name" value="CheY-like_superfamily"/>
</dbReference>